<dbReference type="AlphaFoldDB" id="A0A7N0RIT8"/>
<feature type="region of interest" description="Disordered" evidence="1">
    <location>
        <begin position="37"/>
        <end position="72"/>
    </location>
</feature>
<evidence type="ECO:0000256" key="1">
    <source>
        <dbReference type="SAM" id="MobiDB-lite"/>
    </source>
</evidence>
<keyword evidence="3" id="KW-1185">Reference proteome</keyword>
<evidence type="ECO:0000313" key="3">
    <source>
        <dbReference type="Proteomes" id="UP000594263"/>
    </source>
</evidence>
<evidence type="ECO:0000313" key="2">
    <source>
        <dbReference type="EnsemblPlants" id="Kaladp0011s0882.1.v1.1.CDS.1"/>
    </source>
</evidence>
<dbReference type="Gramene" id="Kaladp0011s0882.1.v1.1">
    <property type="protein sequence ID" value="Kaladp0011s0882.1.v1.1.CDS.1"/>
    <property type="gene ID" value="Kaladp0011s0882.v1.1"/>
</dbReference>
<dbReference type="EnsemblPlants" id="Kaladp0011s0882.1.v1.1">
    <property type="protein sequence ID" value="Kaladp0011s0882.1.v1.1.CDS.1"/>
    <property type="gene ID" value="Kaladp0011s0882.v1.1"/>
</dbReference>
<reference evidence="2" key="1">
    <citation type="submission" date="2021-01" db="UniProtKB">
        <authorList>
            <consortium name="EnsemblPlants"/>
        </authorList>
    </citation>
    <scope>IDENTIFICATION</scope>
</reference>
<accession>A0A7N0RIT8</accession>
<proteinExistence type="predicted"/>
<sequence length="72" mass="8239">MANLLENANPSMKIWLARKNAWGAMAQISEDAREYVEDGEKEVEGRRREGCRGREDEEGDVLEADYAPRQKV</sequence>
<feature type="compositionally biased region" description="Basic and acidic residues" evidence="1">
    <location>
        <begin position="37"/>
        <end position="55"/>
    </location>
</feature>
<organism evidence="2 3">
    <name type="scientific">Kalanchoe fedtschenkoi</name>
    <name type="common">Lavender scallops</name>
    <name type="synonym">South American air plant</name>
    <dbReference type="NCBI Taxonomy" id="63787"/>
    <lineage>
        <taxon>Eukaryota</taxon>
        <taxon>Viridiplantae</taxon>
        <taxon>Streptophyta</taxon>
        <taxon>Embryophyta</taxon>
        <taxon>Tracheophyta</taxon>
        <taxon>Spermatophyta</taxon>
        <taxon>Magnoliopsida</taxon>
        <taxon>eudicotyledons</taxon>
        <taxon>Gunneridae</taxon>
        <taxon>Pentapetalae</taxon>
        <taxon>Saxifragales</taxon>
        <taxon>Crassulaceae</taxon>
        <taxon>Kalanchoe</taxon>
    </lineage>
</organism>
<dbReference type="Proteomes" id="UP000594263">
    <property type="component" value="Unplaced"/>
</dbReference>
<protein>
    <submittedName>
        <fullName evidence="2">Uncharacterized protein</fullName>
    </submittedName>
</protein>
<name>A0A7N0RIT8_KALFE</name>